<sequence length="217" mass="25425">MGRGKIEIKRIENTTTRQVTFSKRRTGLLKKCRELSVLCDAQIGLIIFSSNGKKFQFCSEPFRWHVEELFRDMAMLKQETLRLELEIQRYLGADINCLHYEDLIKLEEELGYSVSKVRNRQNELLQQQVENLRRKERILEDENINLSNWEYQAILEFQKASGGININAMQHEQVMDHYPFLEGSILQLAAPVLPHLHPYLQLAQPNIQDSIIMAQEP</sequence>
<dbReference type="AlphaFoldDB" id="A0AAN9KF30"/>
<dbReference type="SUPFAM" id="SSF55455">
    <property type="entry name" value="SRF-like"/>
    <property type="match status" value="1"/>
</dbReference>
<dbReference type="PRINTS" id="PR00404">
    <property type="entry name" value="MADSDOMAIN"/>
</dbReference>
<keyword evidence="2" id="KW-0805">Transcription regulation</keyword>
<dbReference type="Pfam" id="PF00319">
    <property type="entry name" value="SRF-TF"/>
    <property type="match status" value="1"/>
</dbReference>
<keyword evidence="6" id="KW-0175">Coiled coil</keyword>
<dbReference type="Proteomes" id="UP001367508">
    <property type="component" value="Unassembled WGS sequence"/>
</dbReference>
<proteinExistence type="predicted"/>
<dbReference type="SMART" id="SM00432">
    <property type="entry name" value="MADS"/>
    <property type="match status" value="1"/>
</dbReference>
<evidence type="ECO:0000256" key="3">
    <source>
        <dbReference type="ARBA" id="ARBA00023125"/>
    </source>
</evidence>
<comment type="subcellular location">
    <subcellularLocation>
        <location evidence="1">Nucleus</location>
    </subcellularLocation>
</comment>
<evidence type="ECO:0000256" key="5">
    <source>
        <dbReference type="ARBA" id="ARBA00023242"/>
    </source>
</evidence>
<evidence type="ECO:0000313" key="9">
    <source>
        <dbReference type="EMBL" id="KAK7316365.1"/>
    </source>
</evidence>
<feature type="domain" description="MADS-box" evidence="7">
    <location>
        <begin position="1"/>
        <end position="61"/>
    </location>
</feature>
<keyword evidence="5" id="KW-0539">Nucleus</keyword>
<evidence type="ECO:0000256" key="4">
    <source>
        <dbReference type="ARBA" id="ARBA00023163"/>
    </source>
</evidence>
<evidence type="ECO:0000259" key="8">
    <source>
        <dbReference type="PROSITE" id="PS51297"/>
    </source>
</evidence>
<evidence type="ECO:0000256" key="1">
    <source>
        <dbReference type="ARBA" id="ARBA00004123"/>
    </source>
</evidence>
<dbReference type="GO" id="GO:0000977">
    <property type="term" value="F:RNA polymerase II transcription regulatory region sequence-specific DNA binding"/>
    <property type="evidence" value="ECO:0007669"/>
    <property type="project" value="InterPro"/>
</dbReference>
<gene>
    <name evidence="9" type="ORF">VNO77_35355</name>
</gene>
<keyword evidence="4" id="KW-0804">Transcription</keyword>
<evidence type="ECO:0000313" key="10">
    <source>
        <dbReference type="Proteomes" id="UP001367508"/>
    </source>
</evidence>
<evidence type="ECO:0000259" key="7">
    <source>
        <dbReference type="PROSITE" id="PS50066"/>
    </source>
</evidence>
<dbReference type="GO" id="GO:0005634">
    <property type="term" value="C:nucleus"/>
    <property type="evidence" value="ECO:0007669"/>
    <property type="project" value="UniProtKB-SubCell"/>
</dbReference>
<dbReference type="Gene3D" id="3.40.1810.10">
    <property type="entry name" value="Transcription factor, MADS-box"/>
    <property type="match status" value="1"/>
</dbReference>
<protein>
    <recommendedName>
        <fullName evidence="11">MADS-box transcription factor</fullName>
    </recommendedName>
</protein>
<dbReference type="InterPro" id="IPR050142">
    <property type="entry name" value="MADS-box/MEF2_TF"/>
</dbReference>
<organism evidence="9 10">
    <name type="scientific">Canavalia gladiata</name>
    <name type="common">Sword bean</name>
    <name type="synonym">Dolichos gladiatus</name>
    <dbReference type="NCBI Taxonomy" id="3824"/>
    <lineage>
        <taxon>Eukaryota</taxon>
        <taxon>Viridiplantae</taxon>
        <taxon>Streptophyta</taxon>
        <taxon>Embryophyta</taxon>
        <taxon>Tracheophyta</taxon>
        <taxon>Spermatophyta</taxon>
        <taxon>Magnoliopsida</taxon>
        <taxon>eudicotyledons</taxon>
        <taxon>Gunneridae</taxon>
        <taxon>Pentapetalae</taxon>
        <taxon>rosids</taxon>
        <taxon>fabids</taxon>
        <taxon>Fabales</taxon>
        <taxon>Fabaceae</taxon>
        <taxon>Papilionoideae</taxon>
        <taxon>50 kb inversion clade</taxon>
        <taxon>NPAAA clade</taxon>
        <taxon>indigoferoid/millettioid clade</taxon>
        <taxon>Phaseoleae</taxon>
        <taxon>Canavalia</taxon>
    </lineage>
</organism>
<dbReference type="PROSITE" id="PS50066">
    <property type="entry name" value="MADS_BOX_2"/>
    <property type="match status" value="1"/>
</dbReference>
<dbReference type="GO" id="GO:0046983">
    <property type="term" value="F:protein dimerization activity"/>
    <property type="evidence" value="ECO:0007669"/>
    <property type="project" value="InterPro"/>
</dbReference>
<evidence type="ECO:0000256" key="6">
    <source>
        <dbReference type="SAM" id="Coils"/>
    </source>
</evidence>
<name>A0AAN9KF30_CANGL</name>
<dbReference type="PANTHER" id="PTHR48019">
    <property type="entry name" value="SERUM RESPONSE FACTOR HOMOLOG"/>
    <property type="match status" value="1"/>
</dbReference>
<dbReference type="CDD" id="cd00265">
    <property type="entry name" value="MADS_MEF2_like"/>
    <property type="match status" value="1"/>
</dbReference>
<dbReference type="EMBL" id="JAYMYQ010000008">
    <property type="protein sequence ID" value="KAK7316365.1"/>
    <property type="molecule type" value="Genomic_DNA"/>
</dbReference>
<dbReference type="PROSITE" id="PS51297">
    <property type="entry name" value="K_BOX"/>
    <property type="match status" value="1"/>
</dbReference>
<dbReference type="GO" id="GO:0003700">
    <property type="term" value="F:DNA-binding transcription factor activity"/>
    <property type="evidence" value="ECO:0007669"/>
    <property type="project" value="InterPro"/>
</dbReference>
<dbReference type="GO" id="GO:0045944">
    <property type="term" value="P:positive regulation of transcription by RNA polymerase II"/>
    <property type="evidence" value="ECO:0007669"/>
    <property type="project" value="InterPro"/>
</dbReference>
<feature type="coiled-coil region" evidence="6">
    <location>
        <begin position="115"/>
        <end position="145"/>
    </location>
</feature>
<dbReference type="InterPro" id="IPR033896">
    <property type="entry name" value="MEF2-like_N"/>
</dbReference>
<keyword evidence="10" id="KW-1185">Reference proteome</keyword>
<accession>A0AAN9KF30</accession>
<dbReference type="InterPro" id="IPR002100">
    <property type="entry name" value="TF_MADSbox"/>
</dbReference>
<feature type="domain" description="K-box" evidence="8">
    <location>
        <begin position="66"/>
        <end position="157"/>
    </location>
</feature>
<evidence type="ECO:0008006" key="11">
    <source>
        <dbReference type="Google" id="ProtNLM"/>
    </source>
</evidence>
<reference evidence="9 10" key="1">
    <citation type="submission" date="2024-01" db="EMBL/GenBank/DDBJ databases">
        <title>The genomes of 5 underutilized Papilionoideae crops provide insights into root nodulation and disease resistanc.</title>
        <authorList>
            <person name="Jiang F."/>
        </authorList>
    </citation>
    <scope>NUCLEOTIDE SEQUENCE [LARGE SCALE GENOMIC DNA]</scope>
    <source>
        <strain evidence="9">LVBAO_FW01</strain>
        <tissue evidence="9">Leaves</tissue>
    </source>
</reference>
<comment type="caution">
    <text evidence="9">The sequence shown here is derived from an EMBL/GenBank/DDBJ whole genome shotgun (WGS) entry which is preliminary data.</text>
</comment>
<dbReference type="Pfam" id="PF01486">
    <property type="entry name" value="K-box"/>
    <property type="match status" value="1"/>
</dbReference>
<evidence type="ECO:0000256" key="2">
    <source>
        <dbReference type="ARBA" id="ARBA00023015"/>
    </source>
</evidence>
<dbReference type="InterPro" id="IPR036879">
    <property type="entry name" value="TF_MADSbox_sf"/>
</dbReference>
<keyword evidence="3" id="KW-0238">DNA-binding</keyword>
<dbReference type="InterPro" id="IPR002487">
    <property type="entry name" value="TF_Kbox"/>
</dbReference>